<proteinExistence type="predicted"/>
<feature type="compositionally biased region" description="Acidic residues" evidence="1">
    <location>
        <begin position="168"/>
        <end position="178"/>
    </location>
</feature>
<name>A0A8H6NV92_9PEZI</name>
<gene>
    <name evidence="2" type="ORF">CMUS01_02329</name>
</gene>
<feature type="compositionally biased region" description="Basic and acidic residues" evidence="1">
    <location>
        <begin position="583"/>
        <end position="595"/>
    </location>
</feature>
<comment type="caution">
    <text evidence="2">The sequence shown here is derived from an EMBL/GenBank/DDBJ whole genome shotgun (WGS) entry which is preliminary data.</text>
</comment>
<evidence type="ECO:0000256" key="1">
    <source>
        <dbReference type="SAM" id="MobiDB-lite"/>
    </source>
</evidence>
<dbReference type="Proteomes" id="UP000639643">
    <property type="component" value="Unassembled WGS sequence"/>
</dbReference>
<feature type="region of interest" description="Disordered" evidence="1">
    <location>
        <begin position="583"/>
        <end position="613"/>
    </location>
</feature>
<dbReference type="EMBL" id="WIGM01000047">
    <property type="protein sequence ID" value="KAF6843218.1"/>
    <property type="molecule type" value="Genomic_DNA"/>
</dbReference>
<accession>A0A8H6NV92</accession>
<evidence type="ECO:0000313" key="3">
    <source>
        <dbReference type="Proteomes" id="UP000639643"/>
    </source>
</evidence>
<reference evidence="2" key="1">
    <citation type="journal article" date="2020" name="Phytopathology">
        <title>Genome Sequence Resources of Colletotrichum truncatum, C. plurivorum, C. musicola, and C. sojae: Four Species Pathogenic to Soybean (Glycine max).</title>
        <authorList>
            <person name="Rogerio F."/>
            <person name="Boufleur T.R."/>
            <person name="Ciampi-Guillardi M."/>
            <person name="Sukno S.A."/>
            <person name="Thon M.R."/>
            <person name="Massola Junior N.S."/>
            <person name="Baroncelli R."/>
        </authorList>
    </citation>
    <scope>NUCLEOTIDE SEQUENCE</scope>
    <source>
        <strain evidence="2">LFN0074</strain>
    </source>
</reference>
<keyword evidence="3" id="KW-1185">Reference proteome</keyword>
<dbReference type="AlphaFoldDB" id="A0A8H6NV92"/>
<feature type="compositionally biased region" description="Polar residues" evidence="1">
    <location>
        <begin position="297"/>
        <end position="307"/>
    </location>
</feature>
<evidence type="ECO:0000313" key="2">
    <source>
        <dbReference type="EMBL" id="KAF6843218.1"/>
    </source>
</evidence>
<sequence>MDHLSLASSSTTAATTYNQQSVSTFHQDVPKQTYTTAGTIYNPNNAPPLQPPVRRSRGAFKWSLTGGPTPELSLLPKAALAALPLRGQNIESNAPSSPFPKYSPLQQNYDRAVGPAMDHSRQSSKNLRDVDNMSASFISSVNIGSIMRTPSDAASTNASIADKHVDADSSDDDDDETSGENALKNLNVKSLHNLASYPNPNQKAAQKALSRTRPGVVGLSVGAIGSHYSTPSPGSFAGEKQDNRNGVTPSPGLVQPYMFEHTGVPAQTEVKPPRDPAALWRAGTGAGANMAAPTPFSSNVNGGQRNNPAGGYKSTLATGPGAPRPLTAGPPGQRQYRATAFDSTLKAPHNGPNADVLRDDSMDDFSSGFHAMNLNVAYDDRSDSTNQNTSQGMLISPCATPIDLVASLPMLVSSSTVDRGLDDYFEALFDTRRRSVPVVDYEKPENVEEYYPRGLPAFGTYQQQEGDWQEQYLRGPRPAWRPGTCWMTDEELKRRNDRITRQFYATSSELGRSMTDVLRDAENRDFNRRVCGIIGEGRPKPKEPVEYPPIPIEAINRMTEAKAAEPLVTMAFSALFNHLEERVEQGPNSRWEDPHPSLVDESAKGRQSLFGNT</sequence>
<feature type="region of interest" description="Disordered" evidence="1">
    <location>
        <begin position="230"/>
        <end position="251"/>
    </location>
</feature>
<organism evidence="2 3">
    <name type="scientific">Colletotrichum musicola</name>
    <dbReference type="NCBI Taxonomy" id="2175873"/>
    <lineage>
        <taxon>Eukaryota</taxon>
        <taxon>Fungi</taxon>
        <taxon>Dikarya</taxon>
        <taxon>Ascomycota</taxon>
        <taxon>Pezizomycotina</taxon>
        <taxon>Sordariomycetes</taxon>
        <taxon>Hypocreomycetidae</taxon>
        <taxon>Glomerellales</taxon>
        <taxon>Glomerellaceae</taxon>
        <taxon>Colletotrichum</taxon>
        <taxon>Colletotrichum orchidearum species complex</taxon>
    </lineage>
</organism>
<protein>
    <submittedName>
        <fullName evidence="2">Uncharacterized protein</fullName>
    </submittedName>
</protein>
<dbReference type="OrthoDB" id="4588713at2759"/>
<feature type="region of interest" description="Disordered" evidence="1">
    <location>
        <begin position="297"/>
        <end position="334"/>
    </location>
</feature>
<feature type="region of interest" description="Disordered" evidence="1">
    <location>
        <begin position="164"/>
        <end position="187"/>
    </location>
</feature>